<evidence type="ECO:0000256" key="2">
    <source>
        <dbReference type="ARBA" id="ARBA00004245"/>
    </source>
</evidence>
<evidence type="ECO:0000256" key="12">
    <source>
        <dbReference type="ARBA" id="ARBA00023212"/>
    </source>
</evidence>
<evidence type="ECO:0000256" key="9">
    <source>
        <dbReference type="ARBA" id="ARBA00022990"/>
    </source>
</evidence>
<dbReference type="EMBL" id="JH431878">
    <property type="status" value="NOT_ANNOTATED_CDS"/>
    <property type="molecule type" value="Genomic_DNA"/>
</dbReference>
<feature type="compositionally biased region" description="Low complexity" evidence="17">
    <location>
        <begin position="869"/>
        <end position="885"/>
    </location>
</feature>
<keyword evidence="4" id="KW-0963">Cytoplasm</keyword>
<keyword evidence="5" id="KW-1017">Isopeptide bond</keyword>
<feature type="domain" description="BCAS3 WD40" evidence="19">
    <location>
        <begin position="54"/>
        <end position="531"/>
    </location>
</feature>
<feature type="region of interest" description="Disordered" evidence="17">
    <location>
        <begin position="849"/>
        <end position="914"/>
    </location>
</feature>
<evidence type="ECO:0000313" key="20">
    <source>
        <dbReference type="EnsemblMetazoa" id="SMAR009207-PA"/>
    </source>
</evidence>
<evidence type="ECO:0000256" key="7">
    <source>
        <dbReference type="ARBA" id="ARBA00022657"/>
    </source>
</evidence>
<comment type="subcellular location">
    <subcellularLocation>
        <location evidence="2">Cytoplasm</location>
        <location evidence="2">Cytoskeleton</location>
    </subcellularLocation>
    <subcellularLocation>
        <location evidence="1">Nucleus</location>
    </subcellularLocation>
    <subcellularLocation>
        <location evidence="3">Preautophagosomal structure</location>
    </subcellularLocation>
</comment>
<evidence type="ECO:0000256" key="3">
    <source>
        <dbReference type="ARBA" id="ARBA00004329"/>
    </source>
</evidence>
<evidence type="ECO:0000256" key="11">
    <source>
        <dbReference type="ARBA" id="ARBA00023163"/>
    </source>
</evidence>
<dbReference type="eggNOG" id="KOG2109">
    <property type="taxonomic scope" value="Eukaryota"/>
</dbReference>
<dbReference type="GO" id="GO:0005634">
    <property type="term" value="C:nucleus"/>
    <property type="evidence" value="ECO:0007669"/>
    <property type="project" value="UniProtKB-SubCell"/>
</dbReference>
<evidence type="ECO:0000256" key="15">
    <source>
        <dbReference type="ARBA" id="ARBA00066095"/>
    </source>
</evidence>
<comment type="subunit">
    <text evidence="15">Interacts with histone H3, ESR1, KAT2B and PELP1; the interactions occur in a estrogen-dependent manner. Interacts with beta-tubulin and VIM. Interacts (via C-terminal) with PHAF1; the interaction is requrired for the association with the phagophore.</text>
</comment>
<keyword evidence="10" id="KW-0805">Transcription regulation</keyword>
<dbReference type="Pfam" id="PF12490">
    <property type="entry name" value="BCAS3"/>
    <property type="match status" value="1"/>
</dbReference>
<dbReference type="OMA" id="ETHTAKR"/>
<dbReference type="STRING" id="126957.T1J6D8"/>
<evidence type="ECO:0000256" key="4">
    <source>
        <dbReference type="ARBA" id="ARBA00022490"/>
    </source>
</evidence>
<dbReference type="Proteomes" id="UP000014500">
    <property type="component" value="Unassembled WGS sequence"/>
</dbReference>
<evidence type="ECO:0000256" key="5">
    <source>
        <dbReference type="ARBA" id="ARBA00022499"/>
    </source>
</evidence>
<dbReference type="GO" id="GO:0005856">
    <property type="term" value="C:cytoskeleton"/>
    <property type="evidence" value="ECO:0007669"/>
    <property type="project" value="UniProtKB-SubCell"/>
</dbReference>
<dbReference type="Pfam" id="PF21034">
    <property type="entry name" value="BCAS3_WD40"/>
    <property type="match status" value="1"/>
</dbReference>
<dbReference type="GO" id="GO:0006914">
    <property type="term" value="P:autophagy"/>
    <property type="evidence" value="ECO:0007669"/>
    <property type="project" value="InterPro"/>
</dbReference>
<evidence type="ECO:0000313" key="21">
    <source>
        <dbReference type="Proteomes" id="UP000014500"/>
    </source>
</evidence>
<dbReference type="HOGENOM" id="CLU_008458_2_0_1"/>
<keyword evidence="13" id="KW-0539">Nucleus</keyword>
<dbReference type="InterPro" id="IPR048382">
    <property type="entry name" value="BCAS3_WD40"/>
</dbReference>
<evidence type="ECO:0000259" key="19">
    <source>
        <dbReference type="Pfam" id="PF21034"/>
    </source>
</evidence>
<dbReference type="GO" id="GO:0042594">
    <property type="term" value="P:response to starvation"/>
    <property type="evidence" value="ECO:0007669"/>
    <property type="project" value="TreeGrafter"/>
</dbReference>
<dbReference type="InterPro" id="IPR045142">
    <property type="entry name" value="BCAS3-like"/>
</dbReference>
<feature type="region of interest" description="Disordered" evidence="17">
    <location>
        <begin position="460"/>
        <end position="487"/>
    </location>
</feature>
<keyword evidence="6" id="KW-0597">Phosphoprotein</keyword>
<keyword evidence="21" id="KW-1185">Reference proteome</keyword>
<dbReference type="PhylomeDB" id="T1J6D8"/>
<evidence type="ECO:0000256" key="13">
    <source>
        <dbReference type="ARBA" id="ARBA00023242"/>
    </source>
</evidence>
<dbReference type="FunFam" id="2.130.10.10:FF:000422">
    <property type="entry name" value="BCAS3 microtubule-associated cell migration factor"/>
    <property type="match status" value="1"/>
</dbReference>
<evidence type="ECO:0000256" key="6">
    <source>
        <dbReference type="ARBA" id="ARBA00022553"/>
    </source>
</evidence>
<accession>T1J6D8</accession>
<keyword evidence="9" id="KW-0007">Acetylation</keyword>
<evidence type="ECO:0000256" key="10">
    <source>
        <dbReference type="ARBA" id="ARBA00023015"/>
    </source>
</evidence>
<dbReference type="PANTHER" id="PTHR13268">
    <property type="entry name" value="BREAST CARCINOMA AMPLIFIED SEQUENCE 3"/>
    <property type="match status" value="1"/>
</dbReference>
<dbReference type="PANTHER" id="PTHR13268:SF0">
    <property type="entry name" value="BCAS3 MICROTUBULE ASSOCIATED CELL MIGRATION FACTOR"/>
    <property type="match status" value="1"/>
</dbReference>
<keyword evidence="7" id="KW-0037">Angiogenesis</keyword>
<dbReference type="eggNOG" id="KOG4415">
    <property type="taxonomic scope" value="Eukaryota"/>
</dbReference>
<dbReference type="GO" id="GO:0000407">
    <property type="term" value="C:phagophore assembly site"/>
    <property type="evidence" value="ECO:0007669"/>
    <property type="project" value="UniProtKB-SubCell"/>
</dbReference>
<dbReference type="AlphaFoldDB" id="T1J6D8"/>
<keyword evidence="12" id="KW-0206">Cytoskeleton</keyword>
<evidence type="ECO:0000256" key="17">
    <source>
        <dbReference type="SAM" id="MobiDB-lite"/>
    </source>
</evidence>
<evidence type="ECO:0000259" key="18">
    <source>
        <dbReference type="Pfam" id="PF12490"/>
    </source>
</evidence>
<feature type="domain" description="BCAS3" evidence="18">
    <location>
        <begin position="616"/>
        <end position="740"/>
    </location>
</feature>
<dbReference type="Gene3D" id="2.130.10.10">
    <property type="entry name" value="YVTN repeat-like/Quinoprotein amine dehydrogenase"/>
    <property type="match status" value="1"/>
</dbReference>
<name>T1J6D8_STRMM</name>
<evidence type="ECO:0000256" key="14">
    <source>
        <dbReference type="ARBA" id="ARBA00061169"/>
    </source>
</evidence>
<comment type="similarity">
    <text evidence="14">Belongs to the BCAS3 family.</text>
</comment>
<evidence type="ECO:0000256" key="1">
    <source>
        <dbReference type="ARBA" id="ARBA00004123"/>
    </source>
</evidence>
<dbReference type="InterPro" id="IPR022175">
    <property type="entry name" value="BCAS3_dom"/>
</dbReference>
<evidence type="ECO:0000256" key="16">
    <source>
        <dbReference type="ARBA" id="ARBA00074831"/>
    </source>
</evidence>
<dbReference type="InterPro" id="IPR036322">
    <property type="entry name" value="WD40_repeat_dom_sf"/>
</dbReference>
<evidence type="ECO:0000256" key="8">
    <source>
        <dbReference type="ARBA" id="ARBA00022843"/>
    </source>
</evidence>
<proteinExistence type="inferred from homology"/>
<feature type="region of interest" description="Disordered" evidence="17">
    <location>
        <begin position="667"/>
        <end position="698"/>
    </location>
</feature>
<reference evidence="21" key="1">
    <citation type="submission" date="2011-05" db="EMBL/GenBank/DDBJ databases">
        <authorList>
            <person name="Richards S.R."/>
            <person name="Qu J."/>
            <person name="Jiang H."/>
            <person name="Jhangiani S.N."/>
            <person name="Agravi P."/>
            <person name="Goodspeed R."/>
            <person name="Gross S."/>
            <person name="Mandapat C."/>
            <person name="Jackson L."/>
            <person name="Mathew T."/>
            <person name="Pu L."/>
            <person name="Thornton R."/>
            <person name="Saada N."/>
            <person name="Wilczek-Boney K.B."/>
            <person name="Lee S."/>
            <person name="Kovar C."/>
            <person name="Wu Y."/>
            <person name="Scherer S.E."/>
            <person name="Worley K.C."/>
            <person name="Muzny D.M."/>
            <person name="Gibbs R."/>
        </authorList>
    </citation>
    <scope>NUCLEOTIDE SEQUENCE</scope>
    <source>
        <strain evidence="21">Brora</strain>
    </source>
</reference>
<reference evidence="20" key="2">
    <citation type="submission" date="2015-02" db="UniProtKB">
        <authorList>
            <consortium name="EnsemblMetazoa"/>
        </authorList>
    </citation>
    <scope>IDENTIFICATION</scope>
</reference>
<keyword evidence="8" id="KW-0832">Ubl conjugation</keyword>
<organism evidence="20 21">
    <name type="scientific">Strigamia maritima</name>
    <name type="common">European centipede</name>
    <name type="synonym">Geophilus maritimus</name>
    <dbReference type="NCBI Taxonomy" id="126957"/>
    <lineage>
        <taxon>Eukaryota</taxon>
        <taxon>Metazoa</taxon>
        <taxon>Ecdysozoa</taxon>
        <taxon>Arthropoda</taxon>
        <taxon>Myriapoda</taxon>
        <taxon>Chilopoda</taxon>
        <taxon>Pleurostigmophora</taxon>
        <taxon>Geophilomorpha</taxon>
        <taxon>Linotaeniidae</taxon>
        <taxon>Strigamia</taxon>
    </lineage>
</organism>
<dbReference type="InterPro" id="IPR015943">
    <property type="entry name" value="WD40/YVTN_repeat-like_dom_sf"/>
</dbReference>
<keyword evidence="11" id="KW-0804">Transcription</keyword>
<feature type="compositionally biased region" description="Polar residues" evidence="17">
    <location>
        <begin position="857"/>
        <end position="868"/>
    </location>
</feature>
<dbReference type="EnsemblMetazoa" id="SMAR009207-RA">
    <property type="protein sequence ID" value="SMAR009207-PA"/>
    <property type="gene ID" value="SMAR009207"/>
</dbReference>
<dbReference type="SUPFAM" id="SSF50978">
    <property type="entry name" value="WD40 repeat-like"/>
    <property type="match status" value="1"/>
</dbReference>
<protein>
    <recommendedName>
        <fullName evidence="16">BCAS3 microtubule associated cell migration factor</fullName>
    </recommendedName>
</protein>
<feature type="compositionally biased region" description="Low complexity" evidence="17">
    <location>
        <begin position="473"/>
        <end position="485"/>
    </location>
</feature>
<sequence length="914" mass="98843">MSAESPRRMSRCAGQIVRPQPVNDKSVMESVVGFIQDVVPQAYSGSSKSEEKDTILWVRFECADINDLSSSAEGNIHNGNTPPLLLILGYSNGIQVWTVPANGEAQEVLSIRERSVKAFCILPTPESVFHSQDVFVQRRPLVAYAENSSSGQPNGTVTFVSLKTGDQVHSIKFKNAICNLLANKRVLVVSFLERIAVFDSCAFKDRFTITSCFPCPGLNPNPVALGTRWLAYADRKMVSVHQSRGGMAGEGVQSYAATVIHAAKTLTKGLTIFGETVASSLSGVKSHSMQAEKKTGVECSQPGVVTVVDIQNVSEGEVKIKQLIDKMHMNVHEDSAGEGIVAHFVAHPEPITALAFDPSGMLLLTADKAGHHFNIFRLLPHPMSSHQGAVHHLYTLYRGDTTAKVQDVAFSVDSRWVAVSTLRGTTHLFPITPYGGPISVRTHTSPRVVNKLSRFHKSAGLEDIPPIPTGRNSPSLSGSPGSTSGYQGIKYDARENVPYHNTVCGRMGNPRLPPYPQPTYVQALAQIRQPLTFTNIGNSLSKSPPTKGRGSFSNNSSESVRVVSVFALPRAWLVGSPSIARDKGGEPTDALYVMGCNGNLIEYVLDPHSAPNVQKVSDDTQVELDVQPRAQWNLISKLSVLPEVKPPLPSTNPLMIAQEMMTSVRADKERNAHTGASRSRFYRSPGNQNAGGESEIEDESWLSQVEIITHAGPHRRLWMGPQFTFQTFQQQANTTIVSSSSNALFSQTSETPAPAMMDIFTEEVNWHGIGMHPSHRSNPVAMPGSRQSIPLLIEAGSGSFEQSPGLLEVCGQWSDNAGSSAGSGGSGRPCEHLEEQLRENLADAMMESPVKERRGSSGEQRCSTSEFQGSMEELSSSSSHSGSMGQAFDARASPPHSMEHVLVFPADNGSPSSS</sequence>